<evidence type="ECO:0000313" key="1">
    <source>
        <dbReference type="EMBL" id="MFD1221812.1"/>
    </source>
</evidence>
<accession>A0ABW3UN15</accession>
<gene>
    <name evidence="1" type="ORF">ACFQ4B_16965</name>
</gene>
<evidence type="ECO:0000313" key="2">
    <source>
        <dbReference type="Proteomes" id="UP001597180"/>
    </source>
</evidence>
<dbReference type="RefSeq" id="WP_345586004.1">
    <property type="nucleotide sequence ID" value="NZ_BAABJG010000003.1"/>
</dbReference>
<dbReference type="Proteomes" id="UP001597180">
    <property type="component" value="Unassembled WGS sequence"/>
</dbReference>
<organism evidence="1 2">
    <name type="scientific">Paenibacillus vulneris</name>
    <dbReference type="NCBI Taxonomy" id="1133364"/>
    <lineage>
        <taxon>Bacteria</taxon>
        <taxon>Bacillati</taxon>
        <taxon>Bacillota</taxon>
        <taxon>Bacilli</taxon>
        <taxon>Bacillales</taxon>
        <taxon>Paenibacillaceae</taxon>
        <taxon>Paenibacillus</taxon>
    </lineage>
</organism>
<keyword evidence="2" id="KW-1185">Reference proteome</keyword>
<reference evidence="2" key="1">
    <citation type="journal article" date="2019" name="Int. J. Syst. Evol. Microbiol.">
        <title>The Global Catalogue of Microorganisms (GCM) 10K type strain sequencing project: providing services to taxonomists for standard genome sequencing and annotation.</title>
        <authorList>
            <consortium name="The Broad Institute Genomics Platform"/>
            <consortium name="The Broad Institute Genome Sequencing Center for Infectious Disease"/>
            <person name="Wu L."/>
            <person name="Ma J."/>
        </authorList>
    </citation>
    <scope>NUCLEOTIDE SEQUENCE [LARGE SCALE GENOMIC DNA]</scope>
    <source>
        <strain evidence="2">CCUG 53270</strain>
    </source>
</reference>
<comment type="caution">
    <text evidence="1">The sequence shown here is derived from an EMBL/GenBank/DDBJ whole genome shotgun (WGS) entry which is preliminary data.</text>
</comment>
<proteinExistence type="predicted"/>
<protein>
    <submittedName>
        <fullName evidence="1">Uncharacterized protein</fullName>
    </submittedName>
</protein>
<dbReference type="EMBL" id="JBHTLU010000019">
    <property type="protein sequence ID" value="MFD1221812.1"/>
    <property type="molecule type" value="Genomic_DNA"/>
</dbReference>
<name>A0ABW3UN15_9BACL</name>
<sequence length="75" mass="8480">MILGHPRNDSVSKMFTSDIRQIVAGYYYNKLYRLIQLWVSRHPDHGLFSLFPYSASLMRSGEAAAAGSPLTQFTV</sequence>